<feature type="transmembrane region" description="Helical" evidence="7">
    <location>
        <begin position="133"/>
        <end position="154"/>
    </location>
</feature>
<evidence type="ECO:0000256" key="1">
    <source>
        <dbReference type="ARBA" id="ARBA00004635"/>
    </source>
</evidence>
<organism evidence="9 10">
    <name type="scientific">Leptomonas pyrrhocoris</name>
    <name type="common">Firebug parasite</name>
    <dbReference type="NCBI Taxonomy" id="157538"/>
    <lineage>
        <taxon>Eukaryota</taxon>
        <taxon>Discoba</taxon>
        <taxon>Euglenozoa</taxon>
        <taxon>Kinetoplastea</taxon>
        <taxon>Metakinetoplastina</taxon>
        <taxon>Trypanosomatida</taxon>
        <taxon>Trypanosomatidae</taxon>
        <taxon>Leishmaniinae</taxon>
        <taxon>Leptomonas</taxon>
    </lineage>
</organism>
<dbReference type="PANTHER" id="PTHR44027:SF7">
    <property type="entry name" value="DNAJ HOMOLOG SUBFAMILY C MEMBER 5 HOMOLOG"/>
    <property type="match status" value="1"/>
</dbReference>
<evidence type="ECO:0000256" key="5">
    <source>
        <dbReference type="ARBA" id="ARBA00023288"/>
    </source>
</evidence>
<dbReference type="AlphaFoldDB" id="A0A0M9FT69"/>
<evidence type="ECO:0000256" key="2">
    <source>
        <dbReference type="ARBA" id="ARBA00023136"/>
    </source>
</evidence>
<comment type="subcellular location">
    <subcellularLocation>
        <location evidence="1">Membrane</location>
        <topology evidence="1">Lipid-anchor</topology>
    </subcellularLocation>
</comment>
<dbReference type="GO" id="GO:0005737">
    <property type="term" value="C:cytoplasm"/>
    <property type="evidence" value="ECO:0007669"/>
    <property type="project" value="UniProtKB-ARBA"/>
</dbReference>
<feature type="region of interest" description="Disordered" evidence="6">
    <location>
        <begin position="362"/>
        <end position="414"/>
    </location>
</feature>
<feature type="transmembrane region" description="Helical" evidence="7">
    <location>
        <begin position="195"/>
        <end position="218"/>
    </location>
</feature>
<dbReference type="Gene3D" id="1.10.287.110">
    <property type="entry name" value="DnaJ domain"/>
    <property type="match status" value="1"/>
</dbReference>
<keyword evidence="9" id="KW-0346">Stress response</keyword>
<keyword evidence="3" id="KW-0564">Palmitate</keyword>
<dbReference type="RefSeq" id="XP_015654004.1">
    <property type="nucleotide sequence ID" value="XM_015807465.1"/>
</dbReference>
<feature type="compositionally biased region" description="Polar residues" evidence="6">
    <location>
        <begin position="524"/>
        <end position="537"/>
    </location>
</feature>
<dbReference type="InterPro" id="IPR051434">
    <property type="entry name" value="DnaJ_C_subfamily_member5"/>
</dbReference>
<dbReference type="PROSITE" id="PS50076">
    <property type="entry name" value="DNAJ_2"/>
    <property type="match status" value="1"/>
</dbReference>
<dbReference type="OrthoDB" id="10250354at2759"/>
<evidence type="ECO:0000259" key="8">
    <source>
        <dbReference type="PROSITE" id="PS50076"/>
    </source>
</evidence>
<sequence>MLPRSCSGVLYEVLELDRQCTSAEVSQQYRRLALRYHPDRNAGATVEQFQQIEEAHRVLSNPQQRRLYDTVGREGLKQLGDYSGGMLGSLLIIIGNVAAGCFIVGLLSAAFFVSLLVGCYKIDAPDQWPSWGVILLPLWCFLPGLVVASVAVMVESWKRGLYVLLLPSVRLLLCVVIVATSAAALDHRMSPISAFIPWIIWYVIGTVSDIVMMVPTVYRRVHSPHFSEEAASGTTNATQEPFLPGGAHNFAVPSPSTATNDDHRGSPAGSENGSFATTPWRTGQYWRDLAELLLEAGCVYAFIALAFQRALQQQKQQQQPAAPGPVLSFWVVLAPLLVFFGVHFVVNAWEGFFAPSSVPNDGHGGGDSASASPLNASTPFRDGSHRTSSGGSSVSSSSAQQQQQQQQSQRPPGLGERAANVLLRTGPPACGLYMSAMWAAKAEYEYNGVTTGADPSAFLAFLPILVVLGALAFSVCCGGCLIVCLGRTLTSAGEDGAAGQQAAHSPAQRSSGRNTTTLARDEGYQSTAASIPPTQGSPGAARSLQMAAPHLAPRRGNTASDLAIEQID</sequence>
<feature type="transmembrane region" description="Helical" evidence="7">
    <location>
        <begin position="87"/>
        <end position="113"/>
    </location>
</feature>
<dbReference type="PRINTS" id="PR00625">
    <property type="entry name" value="JDOMAIN"/>
</dbReference>
<feature type="domain" description="J" evidence="8">
    <location>
        <begin position="9"/>
        <end position="72"/>
    </location>
</feature>
<dbReference type="Pfam" id="PF00226">
    <property type="entry name" value="DnaJ"/>
    <property type="match status" value="1"/>
</dbReference>
<dbReference type="VEuPathDB" id="TriTrypDB:LpyrH10_24_0890"/>
<evidence type="ECO:0000313" key="10">
    <source>
        <dbReference type="Proteomes" id="UP000037923"/>
    </source>
</evidence>
<keyword evidence="4" id="KW-0143">Chaperone</keyword>
<dbReference type="EMBL" id="LGTL01000024">
    <property type="protein sequence ID" value="KPA75565.1"/>
    <property type="molecule type" value="Genomic_DNA"/>
</dbReference>
<feature type="compositionally biased region" description="Low complexity" evidence="6">
    <location>
        <begin position="388"/>
        <end position="409"/>
    </location>
</feature>
<evidence type="ECO:0000313" key="9">
    <source>
        <dbReference type="EMBL" id="KPA75565.1"/>
    </source>
</evidence>
<keyword evidence="2 7" id="KW-0472">Membrane</keyword>
<evidence type="ECO:0000256" key="3">
    <source>
        <dbReference type="ARBA" id="ARBA00023139"/>
    </source>
</evidence>
<dbReference type="GeneID" id="26908733"/>
<evidence type="ECO:0000256" key="6">
    <source>
        <dbReference type="SAM" id="MobiDB-lite"/>
    </source>
</evidence>
<keyword evidence="10" id="KW-1185">Reference proteome</keyword>
<reference evidence="9 10" key="1">
    <citation type="submission" date="2015-07" db="EMBL/GenBank/DDBJ databases">
        <title>High-quality genome of monoxenous trypanosomatid Leptomonas pyrrhocoris.</title>
        <authorList>
            <person name="Flegontov P."/>
            <person name="Butenko A."/>
            <person name="Firsov S."/>
            <person name="Vlcek C."/>
            <person name="Logacheva M.D."/>
            <person name="Field M."/>
            <person name="Filatov D."/>
            <person name="Flegontova O."/>
            <person name="Gerasimov E."/>
            <person name="Jackson A.P."/>
            <person name="Kelly S."/>
            <person name="Opperdoes F."/>
            <person name="O'Reilly A."/>
            <person name="Votypka J."/>
            <person name="Yurchenko V."/>
            <person name="Lukes J."/>
        </authorList>
    </citation>
    <scope>NUCLEOTIDE SEQUENCE [LARGE SCALE GENOMIC DNA]</scope>
    <source>
        <strain evidence="9">H10</strain>
    </source>
</reference>
<keyword evidence="7" id="KW-0812">Transmembrane</keyword>
<name>A0A0M9FT69_LEPPY</name>
<dbReference type="InterPro" id="IPR001623">
    <property type="entry name" value="DnaJ_domain"/>
</dbReference>
<evidence type="ECO:0000256" key="4">
    <source>
        <dbReference type="ARBA" id="ARBA00023186"/>
    </source>
</evidence>
<keyword evidence="5" id="KW-0449">Lipoprotein</keyword>
<dbReference type="Proteomes" id="UP000037923">
    <property type="component" value="Unassembled WGS sequence"/>
</dbReference>
<evidence type="ECO:0000256" key="7">
    <source>
        <dbReference type="SAM" id="Phobius"/>
    </source>
</evidence>
<feature type="transmembrane region" description="Helical" evidence="7">
    <location>
        <begin position="327"/>
        <end position="346"/>
    </location>
</feature>
<feature type="transmembrane region" description="Helical" evidence="7">
    <location>
        <begin position="161"/>
        <end position="183"/>
    </location>
</feature>
<proteinExistence type="predicted"/>
<dbReference type="SMART" id="SM00271">
    <property type="entry name" value="DnaJ"/>
    <property type="match status" value="1"/>
</dbReference>
<protein>
    <submittedName>
        <fullName evidence="9">Putative mitochondrial heat shock protein</fullName>
    </submittedName>
</protein>
<feature type="transmembrane region" description="Helical" evidence="7">
    <location>
        <begin position="289"/>
        <end position="307"/>
    </location>
</feature>
<keyword evidence="7" id="KW-1133">Transmembrane helix</keyword>
<feature type="region of interest" description="Disordered" evidence="6">
    <location>
        <begin position="253"/>
        <end position="276"/>
    </location>
</feature>
<accession>A0A0M9FT69</accession>
<dbReference type="PANTHER" id="PTHR44027">
    <property type="entry name" value="DNAJ HOMOLOG SUBFAMILY C MEMBER 5 HOMOLOG"/>
    <property type="match status" value="1"/>
</dbReference>
<dbReference type="CDD" id="cd06257">
    <property type="entry name" value="DnaJ"/>
    <property type="match status" value="1"/>
</dbReference>
<dbReference type="GO" id="GO:0016020">
    <property type="term" value="C:membrane"/>
    <property type="evidence" value="ECO:0007669"/>
    <property type="project" value="UniProtKB-SubCell"/>
</dbReference>
<comment type="caution">
    <text evidence="9">The sequence shown here is derived from an EMBL/GenBank/DDBJ whole genome shotgun (WGS) entry which is preliminary data.</text>
</comment>
<dbReference type="SUPFAM" id="SSF46565">
    <property type="entry name" value="Chaperone J-domain"/>
    <property type="match status" value="1"/>
</dbReference>
<gene>
    <name evidence="9" type="ORF">ABB37_08449</name>
</gene>
<dbReference type="OMA" id="ISCYKID"/>
<dbReference type="InterPro" id="IPR036869">
    <property type="entry name" value="J_dom_sf"/>
</dbReference>
<feature type="transmembrane region" description="Helical" evidence="7">
    <location>
        <begin position="460"/>
        <end position="485"/>
    </location>
</feature>
<feature type="region of interest" description="Disordered" evidence="6">
    <location>
        <begin position="524"/>
        <end position="568"/>
    </location>
</feature>